<feature type="domain" description="Hydroxymethylglutaryl-coenzyme A synthase C-terminal" evidence="4">
    <location>
        <begin position="256"/>
        <end position="382"/>
    </location>
</feature>
<keyword evidence="5" id="KW-0012">Acyltransferase</keyword>
<dbReference type="GO" id="GO:0006084">
    <property type="term" value="P:acetyl-CoA metabolic process"/>
    <property type="evidence" value="ECO:0007669"/>
    <property type="project" value="InterPro"/>
</dbReference>
<feature type="domain" description="Hydroxymethylglutaryl-coenzyme A synthase N-terminal" evidence="3">
    <location>
        <begin position="3"/>
        <end position="166"/>
    </location>
</feature>
<evidence type="ECO:0000256" key="1">
    <source>
        <dbReference type="ARBA" id="ARBA00007061"/>
    </source>
</evidence>
<dbReference type="PANTHER" id="PTHR43323">
    <property type="entry name" value="3-HYDROXY-3-METHYLGLUTARYL COENZYME A SYNTHASE"/>
    <property type="match status" value="1"/>
</dbReference>
<sequence length="412" mass="46512">MSRRVGIEKINIYGTSMFLDQKKLAVARGKDPEKVVSDFLIDTRSLNPPWEDTVTMAANAAKKVMEGIDPEEIGMLIVGTEGSVDFGKPISTNIMGALGLHNNIRNYETKHACYSGVAAMDPAVSWVASGFNHGKKALVIATDFSREHLDTKEEFVMGGTAAAMIISDNPEVLELEMNKRGTWSTDIYDTFRPTALAEVGNNEVSLYSYMDALEGSYIDYCKKAGKEIDFEKEFRYNLYHTPFPGIAFQGHRTLLNKDREVRLKKKEIQADFDKRVMPGLQLSRRIGSTYGCSNFVGLAALLSGDAPVDEGDRISLFAYGSGAIGEFYSGILQKNSRKIVKDMKIHETFDQRRECSVEEYEMVEKLRNTYVENANFKPDFSILDDHYKKHYEGKGLLVLKEVKDYYRTYEWS</sequence>
<gene>
    <name evidence="5" type="ORF">HNR50_001365</name>
</gene>
<keyword evidence="2 5" id="KW-0808">Transferase</keyword>
<organism evidence="5 6">
    <name type="scientific">Spirochaeta isovalerica</name>
    <dbReference type="NCBI Taxonomy" id="150"/>
    <lineage>
        <taxon>Bacteria</taxon>
        <taxon>Pseudomonadati</taxon>
        <taxon>Spirochaetota</taxon>
        <taxon>Spirochaetia</taxon>
        <taxon>Spirochaetales</taxon>
        <taxon>Spirochaetaceae</taxon>
        <taxon>Spirochaeta</taxon>
    </lineage>
</organism>
<dbReference type="Pfam" id="PF01154">
    <property type="entry name" value="HMG_CoA_synt_N"/>
    <property type="match status" value="1"/>
</dbReference>
<dbReference type="InterPro" id="IPR013746">
    <property type="entry name" value="HMG_CoA_synt_C_dom"/>
</dbReference>
<dbReference type="Pfam" id="PF08540">
    <property type="entry name" value="HMG_CoA_synt_C"/>
    <property type="match status" value="1"/>
</dbReference>
<reference evidence="5 6" key="1">
    <citation type="submission" date="2020-08" db="EMBL/GenBank/DDBJ databases">
        <title>Genomic Encyclopedia of Type Strains, Phase IV (KMG-IV): sequencing the most valuable type-strain genomes for metagenomic binning, comparative biology and taxonomic classification.</title>
        <authorList>
            <person name="Goeker M."/>
        </authorList>
    </citation>
    <scope>NUCLEOTIDE SEQUENCE [LARGE SCALE GENOMIC DNA]</scope>
    <source>
        <strain evidence="5 6">DSM 2461</strain>
    </source>
</reference>
<dbReference type="GO" id="GO:0004421">
    <property type="term" value="F:hydroxymethylglutaryl-CoA synthase activity"/>
    <property type="evidence" value="ECO:0007669"/>
    <property type="project" value="UniProtKB-EC"/>
</dbReference>
<name>A0A841R948_9SPIO</name>
<evidence type="ECO:0000259" key="3">
    <source>
        <dbReference type="Pfam" id="PF01154"/>
    </source>
</evidence>
<dbReference type="SUPFAM" id="SSF53901">
    <property type="entry name" value="Thiolase-like"/>
    <property type="match status" value="2"/>
</dbReference>
<protein>
    <submittedName>
        <fullName evidence="5">Hydroxymethylglutaryl-CoA synthase</fullName>
        <ecNumber evidence="5">2.3.3.10</ecNumber>
    </submittedName>
</protein>
<dbReference type="Gene3D" id="3.40.47.10">
    <property type="match status" value="2"/>
</dbReference>
<comment type="caution">
    <text evidence="5">The sequence shown here is derived from an EMBL/GenBank/DDBJ whole genome shotgun (WGS) entry which is preliminary data.</text>
</comment>
<dbReference type="InterPro" id="IPR013528">
    <property type="entry name" value="HMG_CoA_synth_N"/>
</dbReference>
<accession>A0A841R948</accession>
<comment type="similarity">
    <text evidence="1">Belongs to the thiolase-like superfamily. HMG-CoA synthase family.</text>
</comment>
<dbReference type="Proteomes" id="UP000587760">
    <property type="component" value="Unassembled WGS sequence"/>
</dbReference>
<dbReference type="EC" id="2.3.3.10" evidence="5"/>
<dbReference type="EMBL" id="JACHGJ010000002">
    <property type="protein sequence ID" value="MBB6479707.1"/>
    <property type="molecule type" value="Genomic_DNA"/>
</dbReference>
<dbReference type="InterPro" id="IPR016039">
    <property type="entry name" value="Thiolase-like"/>
</dbReference>
<dbReference type="RefSeq" id="WP_184745170.1">
    <property type="nucleotide sequence ID" value="NZ_JACHGJ010000002.1"/>
</dbReference>
<proteinExistence type="inferred from homology"/>
<dbReference type="CDD" id="cd00827">
    <property type="entry name" value="init_cond_enzymes"/>
    <property type="match status" value="1"/>
</dbReference>
<keyword evidence="6" id="KW-1185">Reference proteome</keyword>
<evidence type="ECO:0000313" key="6">
    <source>
        <dbReference type="Proteomes" id="UP000587760"/>
    </source>
</evidence>
<evidence type="ECO:0000259" key="4">
    <source>
        <dbReference type="Pfam" id="PF08540"/>
    </source>
</evidence>
<evidence type="ECO:0000313" key="5">
    <source>
        <dbReference type="EMBL" id="MBB6479707.1"/>
    </source>
</evidence>
<evidence type="ECO:0000256" key="2">
    <source>
        <dbReference type="ARBA" id="ARBA00022679"/>
    </source>
</evidence>
<dbReference type="PANTHER" id="PTHR43323:SF2">
    <property type="entry name" value="HYDROXYMETHYLGLUTARYL-COA SYNTHASE"/>
    <property type="match status" value="1"/>
</dbReference>
<dbReference type="AlphaFoldDB" id="A0A841R948"/>